<dbReference type="AlphaFoldDB" id="Q8GG96"/>
<protein>
    <submittedName>
        <fullName evidence="2">Truncated very short patch repair endonuclease</fullName>
    </submittedName>
</protein>
<evidence type="ECO:0000256" key="1">
    <source>
        <dbReference type="SAM" id="MobiDB-lite"/>
    </source>
</evidence>
<accession>Q8GG96</accession>
<proteinExistence type="predicted"/>
<sequence>MDRLTPEQRKKMYAVQQKQGDEARACVGEGDVGFGAQVSEK</sequence>
<keyword evidence="2" id="KW-0540">Nuclease</keyword>
<organism evidence="2">
    <name type="scientific">Neisseria polysaccharea</name>
    <dbReference type="NCBI Taxonomy" id="489"/>
    <lineage>
        <taxon>Bacteria</taxon>
        <taxon>Pseudomonadati</taxon>
        <taxon>Pseudomonadota</taxon>
        <taxon>Betaproteobacteria</taxon>
        <taxon>Neisseriales</taxon>
        <taxon>Neisseriaceae</taxon>
        <taxon>Neisseria</taxon>
    </lineage>
</organism>
<keyword evidence="2" id="KW-0255">Endonuclease</keyword>
<dbReference type="REBASE" id="6938">
    <property type="entry name" value="V.NpoORFAP"/>
</dbReference>
<dbReference type="GO" id="GO:0004519">
    <property type="term" value="F:endonuclease activity"/>
    <property type="evidence" value="ECO:0007669"/>
    <property type="project" value="UniProtKB-KW"/>
</dbReference>
<dbReference type="EMBL" id="AF542178">
    <property type="protein sequence ID" value="AAO17341.1"/>
    <property type="molecule type" value="Genomic_DNA"/>
</dbReference>
<name>Q8GG96_NEIPO</name>
<feature type="compositionally biased region" description="Basic and acidic residues" evidence="1">
    <location>
        <begin position="1"/>
        <end position="10"/>
    </location>
</feature>
<evidence type="ECO:0000313" key="2">
    <source>
        <dbReference type="EMBL" id="AAO17341.1"/>
    </source>
</evidence>
<keyword evidence="2" id="KW-0378">Hydrolase</keyword>
<reference evidence="2" key="1">
    <citation type="journal article" date="2002" name="Microbiology">
        <title>The minimal mobile element.</title>
        <authorList>
            <person name="Saunders N.J."/>
            <person name="Snyder L.A."/>
        </authorList>
    </citation>
    <scope>NUCLEOTIDE SEQUENCE</scope>
</reference>
<feature type="region of interest" description="Disordered" evidence="1">
    <location>
        <begin position="1"/>
        <end position="20"/>
    </location>
</feature>